<keyword evidence="3 4" id="KW-0677">Repeat</keyword>
<evidence type="ECO:0000313" key="5">
    <source>
        <dbReference type="EMBL" id="EGD80253.1"/>
    </source>
</evidence>
<dbReference type="OMA" id="NQIKWCR"/>
<dbReference type="SUPFAM" id="SSF50978">
    <property type="entry name" value="WD40 repeat-like"/>
    <property type="match status" value="1"/>
</dbReference>
<dbReference type="InParanoid" id="F2URF0"/>
<dbReference type="SMART" id="SM00320">
    <property type="entry name" value="WD40"/>
    <property type="match status" value="6"/>
</dbReference>
<evidence type="ECO:0000313" key="6">
    <source>
        <dbReference type="Proteomes" id="UP000007799"/>
    </source>
</evidence>
<sequence>MAARVDGLPEPLVWNFSQVFGDRVEEDDEIADADIISAVQFSHSGEYLATGDRGGRVVLFERNQSDVGSPAEYRFYTEFQSHEAEFDYLKSMEIEEKINQIQWLKRCNHAHFLLTTNDKTVKLWKVRERAVRVETEHAPAQIGKAAPEIRVPQLLTTQEVEIDARAKRIYANAHTYHINSISVNSDEETFLSADDLRINLWNLSITDQSFNIVDMKPENMDDLTEVITCAEFHPQECNVFIYGSSRGIIKMADMRQAALCDSHAKQFEITVDEANKGFFSEILSSIADVKFSPDGKYIMSRDYLTLKIWDVAMESRPVQEFSLHDFLKPKLCDLYENDCIFDKFEAVWSGDGRSVMGGSYSNLFHVFERESGQDVLLQASRDAIEGPTHVLSPITVLTGAEQPRSRYDLHADQINLNQKIMHADWHPNRNIMALAAVNNLYLFRQ</sequence>
<dbReference type="eggNOG" id="KOG1354">
    <property type="taxonomic scope" value="Eukaryota"/>
</dbReference>
<evidence type="ECO:0000256" key="1">
    <source>
        <dbReference type="ARBA" id="ARBA00008259"/>
    </source>
</evidence>
<dbReference type="GO" id="GO:0000159">
    <property type="term" value="C:protein phosphatase type 2A complex"/>
    <property type="evidence" value="ECO:0007669"/>
    <property type="project" value="UniProtKB-UniRule"/>
</dbReference>
<dbReference type="GeneID" id="16068842"/>
<dbReference type="PIRSF" id="PIRSF037309">
    <property type="entry name" value="PP2A_PR55"/>
    <property type="match status" value="1"/>
</dbReference>
<gene>
    <name evidence="5" type="ORF">PTSG_10929</name>
</gene>
<dbReference type="KEGG" id="sre:PTSG_10929"/>
<evidence type="ECO:0000256" key="3">
    <source>
        <dbReference type="ARBA" id="ARBA00022737"/>
    </source>
</evidence>
<keyword evidence="6" id="KW-1185">Reference proteome</keyword>
<dbReference type="EMBL" id="GL832991">
    <property type="protein sequence ID" value="EGD80253.1"/>
    <property type="molecule type" value="Genomic_DNA"/>
</dbReference>
<dbReference type="InterPro" id="IPR036322">
    <property type="entry name" value="WD40_repeat_dom_sf"/>
</dbReference>
<dbReference type="PRINTS" id="PR00600">
    <property type="entry name" value="PP2APR55"/>
</dbReference>
<dbReference type="Pfam" id="PF00400">
    <property type="entry name" value="WD40"/>
    <property type="match status" value="2"/>
</dbReference>
<dbReference type="GO" id="GO:0019888">
    <property type="term" value="F:protein phosphatase regulator activity"/>
    <property type="evidence" value="ECO:0007669"/>
    <property type="project" value="InterPro"/>
</dbReference>
<dbReference type="InterPro" id="IPR001680">
    <property type="entry name" value="WD40_rpt"/>
</dbReference>
<dbReference type="AlphaFoldDB" id="F2URF0"/>
<dbReference type="FunCoup" id="F2URF0">
    <property type="interactions" value="1922"/>
</dbReference>
<dbReference type="STRING" id="946362.F2URF0"/>
<dbReference type="InterPro" id="IPR000009">
    <property type="entry name" value="PP2A_PR55"/>
</dbReference>
<proteinExistence type="inferred from homology"/>
<dbReference type="InterPro" id="IPR018067">
    <property type="entry name" value="PP2A_PR55_CS"/>
</dbReference>
<organism evidence="6">
    <name type="scientific">Salpingoeca rosetta (strain ATCC 50818 / BSB-021)</name>
    <dbReference type="NCBI Taxonomy" id="946362"/>
    <lineage>
        <taxon>Eukaryota</taxon>
        <taxon>Choanoflagellata</taxon>
        <taxon>Craspedida</taxon>
        <taxon>Salpingoecidae</taxon>
        <taxon>Salpingoeca</taxon>
    </lineage>
</organism>
<dbReference type="InterPro" id="IPR015943">
    <property type="entry name" value="WD40/YVTN_repeat-like_dom_sf"/>
</dbReference>
<dbReference type="OrthoDB" id="6274823at2759"/>
<dbReference type="Proteomes" id="UP000007799">
    <property type="component" value="Unassembled WGS sequence"/>
</dbReference>
<dbReference type="RefSeq" id="XP_004988315.1">
    <property type="nucleotide sequence ID" value="XM_004988258.1"/>
</dbReference>
<reference evidence="5" key="1">
    <citation type="submission" date="2009-08" db="EMBL/GenBank/DDBJ databases">
        <title>Annotation of Salpingoeca rosetta.</title>
        <authorList>
            <consortium name="The Broad Institute Genome Sequencing Platform"/>
            <person name="Russ C."/>
            <person name="Cuomo C."/>
            <person name="Burger G."/>
            <person name="Gray M.W."/>
            <person name="Holland P.W.H."/>
            <person name="King N."/>
            <person name="Lang F.B.F."/>
            <person name="Roger A.J."/>
            <person name="Ruiz-Trillo I."/>
            <person name="Young S.K."/>
            <person name="Zeng Q."/>
            <person name="Gargeya S."/>
            <person name="Alvarado L."/>
            <person name="Berlin A."/>
            <person name="Chapman S.B."/>
            <person name="Chen Z."/>
            <person name="Freedman E."/>
            <person name="Gellesch M."/>
            <person name="Goldberg J."/>
            <person name="Griggs A."/>
            <person name="Gujja S."/>
            <person name="Heilman E."/>
            <person name="Heiman D."/>
            <person name="Howarth C."/>
            <person name="Mehta T."/>
            <person name="Neiman D."/>
            <person name="Pearson M."/>
            <person name="Roberts A."/>
            <person name="Saif S."/>
            <person name="Shea T."/>
            <person name="Shenoy N."/>
            <person name="Sisk P."/>
            <person name="Stolte C."/>
            <person name="Sykes S."/>
            <person name="White J."/>
            <person name="Yandava C."/>
            <person name="Haas B."/>
            <person name="Nusbaum C."/>
            <person name="Birren B."/>
        </authorList>
    </citation>
    <scope>NUCLEOTIDE SEQUENCE [LARGE SCALE GENOMIC DNA]</scope>
    <source>
        <strain evidence="5">ATCC 50818</strain>
    </source>
</reference>
<name>F2URF0_SALR5</name>
<comment type="similarity">
    <text evidence="1 4">Belongs to the phosphatase 2A regulatory subunit B family.</text>
</comment>
<accession>F2URF0</accession>
<evidence type="ECO:0000256" key="4">
    <source>
        <dbReference type="RuleBase" id="RU331113"/>
    </source>
</evidence>
<keyword evidence="2 4" id="KW-0853">WD repeat</keyword>
<protein>
    <recommendedName>
        <fullName evidence="4">Serine/threonine-protein phosphatase 2A 55 kDa regulatory subunit B</fullName>
    </recommendedName>
</protein>
<evidence type="ECO:0000256" key="2">
    <source>
        <dbReference type="ARBA" id="ARBA00022574"/>
    </source>
</evidence>
<dbReference type="PROSITE" id="PS01025">
    <property type="entry name" value="PR55_2"/>
    <property type="match status" value="1"/>
</dbReference>
<dbReference type="PANTHER" id="PTHR11871">
    <property type="entry name" value="PROTEIN PHOSPHATASE PP2A REGULATORY SUBUNIT B"/>
    <property type="match status" value="1"/>
</dbReference>
<dbReference type="Gene3D" id="2.130.10.10">
    <property type="entry name" value="YVTN repeat-like/Quinoprotein amine dehydrogenase"/>
    <property type="match status" value="1"/>
</dbReference>